<sequence length="203" mass="23409">MQLYRELREQQIADTTVLFDPRPVGHPRNISRSSTSIITRLTNDHHHYSHIGHHMTYSGVCRCHGRDEISHDPARIPRMLAQTSCRPYRPRRTTHYSVECEEVYRNERVKRRHGCVNVALFYPLLDRTLTGCSMIAALGQILPFLWIPHLIPLTILPPHPHPPFSPPHPVRGFPGVYQYIDAWESIPVGCSCHVYPRAVASRE</sequence>
<comment type="caution">
    <text evidence="1">The sequence shown here is derived from an EMBL/GenBank/DDBJ whole genome shotgun (WGS) entry which is preliminary data.</text>
</comment>
<organism evidence="1 2">
    <name type="scientific">Elysia marginata</name>
    <dbReference type="NCBI Taxonomy" id="1093978"/>
    <lineage>
        <taxon>Eukaryota</taxon>
        <taxon>Metazoa</taxon>
        <taxon>Spiralia</taxon>
        <taxon>Lophotrochozoa</taxon>
        <taxon>Mollusca</taxon>
        <taxon>Gastropoda</taxon>
        <taxon>Heterobranchia</taxon>
        <taxon>Euthyneura</taxon>
        <taxon>Panpulmonata</taxon>
        <taxon>Sacoglossa</taxon>
        <taxon>Placobranchoidea</taxon>
        <taxon>Plakobranchidae</taxon>
        <taxon>Elysia</taxon>
    </lineage>
</organism>
<keyword evidence="2" id="KW-1185">Reference proteome</keyword>
<reference evidence="1 2" key="1">
    <citation type="journal article" date="2021" name="Elife">
        <title>Chloroplast acquisition without the gene transfer in kleptoplastic sea slugs, Plakobranchus ocellatus.</title>
        <authorList>
            <person name="Maeda T."/>
            <person name="Takahashi S."/>
            <person name="Yoshida T."/>
            <person name="Shimamura S."/>
            <person name="Takaki Y."/>
            <person name="Nagai Y."/>
            <person name="Toyoda A."/>
            <person name="Suzuki Y."/>
            <person name="Arimoto A."/>
            <person name="Ishii H."/>
            <person name="Satoh N."/>
            <person name="Nishiyama T."/>
            <person name="Hasebe M."/>
            <person name="Maruyama T."/>
            <person name="Minagawa J."/>
            <person name="Obokata J."/>
            <person name="Shigenobu S."/>
        </authorList>
    </citation>
    <scope>NUCLEOTIDE SEQUENCE [LARGE SCALE GENOMIC DNA]</scope>
</reference>
<evidence type="ECO:0000313" key="2">
    <source>
        <dbReference type="Proteomes" id="UP000762676"/>
    </source>
</evidence>
<evidence type="ECO:0000313" key="1">
    <source>
        <dbReference type="EMBL" id="GFR88031.1"/>
    </source>
</evidence>
<gene>
    <name evidence="1" type="ORF">ElyMa_000760400</name>
</gene>
<dbReference type="AlphaFoldDB" id="A0AAV4GRW0"/>
<dbReference type="Proteomes" id="UP000762676">
    <property type="component" value="Unassembled WGS sequence"/>
</dbReference>
<name>A0AAV4GRW0_9GAST</name>
<protein>
    <submittedName>
        <fullName evidence="1">Uncharacterized protein</fullName>
    </submittedName>
</protein>
<proteinExistence type="predicted"/>
<accession>A0AAV4GRW0</accession>
<dbReference type="EMBL" id="BMAT01001551">
    <property type="protein sequence ID" value="GFR88031.1"/>
    <property type="molecule type" value="Genomic_DNA"/>
</dbReference>